<organism evidence="1 2">
    <name type="scientific">Micromonospora zingiberis</name>
    <dbReference type="NCBI Taxonomy" id="2053011"/>
    <lineage>
        <taxon>Bacteria</taxon>
        <taxon>Bacillati</taxon>
        <taxon>Actinomycetota</taxon>
        <taxon>Actinomycetes</taxon>
        <taxon>Micromonosporales</taxon>
        <taxon>Micromonosporaceae</taxon>
        <taxon>Micromonospora</taxon>
    </lineage>
</organism>
<dbReference type="RefSeq" id="WP_131303972.1">
    <property type="nucleotide sequence ID" value="NZ_SJJR01000007.1"/>
</dbReference>
<proteinExistence type="predicted"/>
<gene>
    <name evidence="1" type="ORF">E0H26_13700</name>
</gene>
<sequence>MTTIREAFARAGIILGIALTSACTGDASTARPTSNGAESSASPTRKGLLDELAGTYEQPCGTLQTIVIGPAGTAVLTWSLPRHDADNTIDDLEVRFAFSKPNDYDLLRGAVTASNYPGMPAGARVRVAWNVDEPGIVLTTSDGDDWRFRDPGYMEAC</sequence>
<name>A0A4R0GIH0_9ACTN</name>
<comment type="caution">
    <text evidence="1">The sequence shown here is derived from an EMBL/GenBank/DDBJ whole genome shotgun (WGS) entry which is preliminary data.</text>
</comment>
<dbReference type="Proteomes" id="UP000292274">
    <property type="component" value="Unassembled WGS sequence"/>
</dbReference>
<dbReference type="EMBL" id="SJJR01000007">
    <property type="protein sequence ID" value="TCB97304.1"/>
    <property type="molecule type" value="Genomic_DNA"/>
</dbReference>
<accession>A0A4R0GIH0</accession>
<evidence type="ECO:0000313" key="2">
    <source>
        <dbReference type="Proteomes" id="UP000292274"/>
    </source>
</evidence>
<dbReference type="AlphaFoldDB" id="A0A4R0GIH0"/>
<evidence type="ECO:0000313" key="1">
    <source>
        <dbReference type="EMBL" id="TCB97304.1"/>
    </source>
</evidence>
<reference evidence="1 2" key="1">
    <citation type="submission" date="2019-02" db="EMBL/GenBank/DDBJ databases">
        <title>Jishengella sp. nov., isolated from a root of Zingiber montanum.</title>
        <authorList>
            <person name="Kuncharoen N."/>
            <person name="Kudo T."/>
            <person name="Masahiro Y."/>
            <person name="Ohkuma M."/>
            <person name="Tanasupawat S."/>
        </authorList>
    </citation>
    <scope>NUCLEOTIDE SEQUENCE [LARGE SCALE GENOMIC DNA]</scope>
    <source>
        <strain evidence="1 2">PLAI 1-1</strain>
    </source>
</reference>
<protein>
    <submittedName>
        <fullName evidence="1">Uncharacterized protein</fullName>
    </submittedName>
</protein>
<keyword evidence="2" id="KW-1185">Reference proteome</keyword>
<dbReference type="PROSITE" id="PS51257">
    <property type="entry name" value="PROKAR_LIPOPROTEIN"/>
    <property type="match status" value="1"/>
</dbReference>